<sequence length="340" mass="37534">MKIPVSPELERAGLGQKEMASMEEMSYVSMAVYGVLGLFVLVVFFSSWFTVEQQTAGVIERFGKFVRIATAGLNMKIPIIEQVAGRPSLRVQQLDVKVETKTQDNVFVHVVVSVQYFVLADKVHEAFYKLTDPEKQITSFVFDVVRSSVPKIKLDDVFEKKDDIGNAVKEELTNVMDDYGYNIVKALVTDIDPDAKVKESMNAINAAQRLRAAAQEQGEADKIILVKKAEAESESKKLQGEGIAGQRKAIIEGLRESVEQFKESVPGTSAQDVMQLVLLTQYFDTLKEIGASARSNTILIPHSPSSLTDLSEQMRNAMITAGQVHTNGLDKDGEVKAVTN</sequence>
<dbReference type="STRING" id="1618647.UW30_C0014G0002"/>
<feature type="domain" description="Band 7" evidence="2">
    <location>
        <begin position="46"/>
        <end position="205"/>
    </location>
</feature>
<evidence type="ECO:0000313" key="3">
    <source>
        <dbReference type="EMBL" id="KKT40993.1"/>
    </source>
</evidence>
<dbReference type="CDD" id="cd03407">
    <property type="entry name" value="SPFH_like_u4"/>
    <property type="match status" value="1"/>
</dbReference>
<dbReference type="InterPro" id="IPR001107">
    <property type="entry name" value="Band_7"/>
</dbReference>
<dbReference type="InterPro" id="IPR050710">
    <property type="entry name" value="Band7/mec-2_domain"/>
</dbReference>
<accession>A0A0G1H3A8</accession>
<dbReference type="Gene3D" id="3.30.479.30">
    <property type="entry name" value="Band 7 domain"/>
    <property type="match status" value="1"/>
</dbReference>
<dbReference type="Proteomes" id="UP000034736">
    <property type="component" value="Unassembled WGS sequence"/>
</dbReference>
<proteinExistence type="predicted"/>
<reference evidence="3 4" key="1">
    <citation type="journal article" date="2015" name="Nature">
        <title>rRNA introns, odd ribosomes, and small enigmatic genomes across a large radiation of phyla.</title>
        <authorList>
            <person name="Brown C.T."/>
            <person name="Hug L.A."/>
            <person name="Thomas B.C."/>
            <person name="Sharon I."/>
            <person name="Castelle C.J."/>
            <person name="Singh A."/>
            <person name="Wilkins M.J."/>
            <person name="Williams K.H."/>
            <person name="Banfield J.F."/>
        </authorList>
    </citation>
    <scope>NUCLEOTIDE SEQUENCE [LARGE SCALE GENOMIC DNA]</scope>
</reference>
<keyword evidence="1" id="KW-0472">Membrane</keyword>
<dbReference type="AlphaFoldDB" id="A0A0G1H3A8"/>
<protein>
    <submittedName>
        <fullName evidence="3">Band 7 protein</fullName>
    </submittedName>
</protein>
<name>A0A0G1H3A8_9BACT</name>
<comment type="caution">
    <text evidence="3">The sequence shown here is derived from an EMBL/GenBank/DDBJ whole genome shotgun (WGS) entry which is preliminary data.</text>
</comment>
<dbReference type="PANTHER" id="PTHR43327">
    <property type="entry name" value="STOMATIN-LIKE PROTEIN 2, MITOCHONDRIAL"/>
    <property type="match status" value="1"/>
</dbReference>
<gene>
    <name evidence="3" type="ORF">UW30_C0014G0002</name>
</gene>
<keyword evidence="1" id="KW-0812">Transmembrane</keyword>
<evidence type="ECO:0000256" key="1">
    <source>
        <dbReference type="SAM" id="Phobius"/>
    </source>
</evidence>
<evidence type="ECO:0000259" key="2">
    <source>
        <dbReference type="SMART" id="SM00244"/>
    </source>
</evidence>
<dbReference type="Pfam" id="PF01145">
    <property type="entry name" value="Band_7"/>
    <property type="match status" value="1"/>
</dbReference>
<dbReference type="SMART" id="SM00244">
    <property type="entry name" value="PHB"/>
    <property type="match status" value="1"/>
</dbReference>
<keyword evidence="1" id="KW-1133">Transmembrane helix</keyword>
<evidence type="ECO:0000313" key="4">
    <source>
        <dbReference type="Proteomes" id="UP000034736"/>
    </source>
</evidence>
<dbReference type="PATRIC" id="fig|1618647.3.peg.565"/>
<dbReference type="EMBL" id="LCHU01000014">
    <property type="protein sequence ID" value="KKT40993.1"/>
    <property type="molecule type" value="Genomic_DNA"/>
</dbReference>
<feature type="transmembrane region" description="Helical" evidence="1">
    <location>
        <begin position="27"/>
        <end position="49"/>
    </location>
</feature>
<dbReference type="PANTHER" id="PTHR43327:SF10">
    <property type="entry name" value="STOMATIN-LIKE PROTEIN 2, MITOCHONDRIAL"/>
    <property type="match status" value="1"/>
</dbReference>
<organism evidence="3 4">
    <name type="scientific">Candidatus Giovannonibacteria bacterium GW2011_GWA2_44_13b</name>
    <dbReference type="NCBI Taxonomy" id="1618647"/>
    <lineage>
        <taxon>Bacteria</taxon>
        <taxon>Candidatus Giovannoniibacteriota</taxon>
    </lineage>
</organism>
<dbReference type="SUPFAM" id="SSF117892">
    <property type="entry name" value="Band 7/SPFH domain"/>
    <property type="match status" value="1"/>
</dbReference>
<dbReference type="InterPro" id="IPR036013">
    <property type="entry name" value="Band_7/SPFH_dom_sf"/>
</dbReference>